<proteinExistence type="predicted"/>
<reference evidence="1 2" key="1">
    <citation type="submission" date="2021-09" db="EMBL/GenBank/DDBJ databases">
        <title>Genomic insights and catalytic innovation underlie evolution of tropane alkaloids biosynthesis.</title>
        <authorList>
            <person name="Wang Y.-J."/>
            <person name="Tian T."/>
            <person name="Huang J.-P."/>
            <person name="Huang S.-X."/>
        </authorList>
    </citation>
    <scope>NUCLEOTIDE SEQUENCE [LARGE SCALE GENOMIC DNA]</scope>
    <source>
        <strain evidence="1">KIB-2018</strain>
        <tissue evidence="1">Leaf</tissue>
    </source>
</reference>
<dbReference type="AlphaFoldDB" id="A0AAV8T4X4"/>
<comment type="caution">
    <text evidence="1">The sequence shown here is derived from an EMBL/GenBank/DDBJ whole genome shotgun (WGS) entry which is preliminary data.</text>
</comment>
<dbReference type="EMBL" id="JAIWQS010000006">
    <property type="protein sequence ID" value="KAJ8761747.1"/>
    <property type="molecule type" value="Genomic_DNA"/>
</dbReference>
<gene>
    <name evidence="1" type="ORF">K2173_004557</name>
</gene>
<dbReference type="PANTHER" id="PTHR35131:SF1">
    <property type="entry name" value="EXPRESSED PROTEIN"/>
    <property type="match status" value="1"/>
</dbReference>
<sequence>MHYKASTITPKIPEKMASTAPVAIGTRGTVGSLVRKEIEYFTKFELDRFGSSRKIQEQVVEVDSKDDRSKPAGFWSLKMSWKRKKRSRNSGFLRSICSVVEVNDTNQLNGIPGFSYINLKDDTKNMHI</sequence>
<accession>A0AAV8T4X4</accession>
<dbReference type="PANTHER" id="PTHR35131">
    <property type="entry name" value="EXPRESSED PROTEIN"/>
    <property type="match status" value="1"/>
</dbReference>
<evidence type="ECO:0000313" key="2">
    <source>
        <dbReference type="Proteomes" id="UP001159364"/>
    </source>
</evidence>
<evidence type="ECO:0000313" key="1">
    <source>
        <dbReference type="EMBL" id="KAJ8761747.1"/>
    </source>
</evidence>
<protein>
    <submittedName>
        <fullName evidence="1">Uncharacterized protein</fullName>
    </submittedName>
</protein>
<name>A0AAV8T4X4_9ROSI</name>
<keyword evidence="2" id="KW-1185">Reference proteome</keyword>
<dbReference type="Proteomes" id="UP001159364">
    <property type="component" value="Linkage Group LG06"/>
</dbReference>
<organism evidence="1 2">
    <name type="scientific">Erythroxylum novogranatense</name>
    <dbReference type="NCBI Taxonomy" id="1862640"/>
    <lineage>
        <taxon>Eukaryota</taxon>
        <taxon>Viridiplantae</taxon>
        <taxon>Streptophyta</taxon>
        <taxon>Embryophyta</taxon>
        <taxon>Tracheophyta</taxon>
        <taxon>Spermatophyta</taxon>
        <taxon>Magnoliopsida</taxon>
        <taxon>eudicotyledons</taxon>
        <taxon>Gunneridae</taxon>
        <taxon>Pentapetalae</taxon>
        <taxon>rosids</taxon>
        <taxon>fabids</taxon>
        <taxon>Malpighiales</taxon>
        <taxon>Erythroxylaceae</taxon>
        <taxon>Erythroxylum</taxon>
    </lineage>
</organism>